<proteinExistence type="predicted"/>
<dbReference type="Proteomes" id="UP000829685">
    <property type="component" value="Unassembled WGS sequence"/>
</dbReference>
<dbReference type="EMBL" id="JAFIMR010000053">
    <property type="protein sequence ID" value="KAI1854429.1"/>
    <property type="molecule type" value="Genomic_DNA"/>
</dbReference>
<comment type="caution">
    <text evidence="1">The sequence shown here is derived from an EMBL/GenBank/DDBJ whole genome shotgun (WGS) entry which is preliminary data.</text>
</comment>
<accession>A0A9P9WA64</accession>
<reference evidence="1" key="1">
    <citation type="submission" date="2021-03" db="EMBL/GenBank/DDBJ databases">
        <title>Revisited historic fungal species revealed as producer of novel bioactive compounds through whole genome sequencing and comparative genomics.</title>
        <authorList>
            <person name="Vignolle G.A."/>
            <person name="Hochenegger N."/>
            <person name="Mach R.L."/>
            <person name="Mach-Aigner A.R."/>
            <person name="Javad Rahimi M."/>
            <person name="Salim K.A."/>
            <person name="Chan C.M."/>
            <person name="Lim L.B.L."/>
            <person name="Cai F."/>
            <person name="Druzhinina I.S."/>
            <person name="U'Ren J.M."/>
            <person name="Derntl C."/>
        </authorList>
    </citation>
    <scope>NUCLEOTIDE SEQUENCE</scope>
    <source>
        <strain evidence="1">TUCIM 5799</strain>
    </source>
</reference>
<name>A0A9P9WA64_9PEZI</name>
<evidence type="ECO:0000313" key="2">
    <source>
        <dbReference type="Proteomes" id="UP000829685"/>
    </source>
</evidence>
<organism evidence="1 2">
    <name type="scientific">Neoarthrinium moseri</name>
    <dbReference type="NCBI Taxonomy" id="1658444"/>
    <lineage>
        <taxon>Eukaryota</taxon>
        <taxon>Fungi</taxon>
        <taxon>Dikarya</taxon>
        <taxon>Ascomycota</taxon>
        <taxon>Pezizomycotina</taxon>
        <taxon>Sordariomycetes</taxon>
        <taxon>Xylariomycetidae</taxon>
        <taxon>Amphisphaeriales</taxon>
        <taxon>Apiosporaceae</taxon>
        <taxon>Neoarthrinium</taxon>
    </lineage>
</organism>
<keyword evidence="2" id="KW-1185">Reference proteome</keyword>
<gene>
    <name evidence="1" type="ORF">JX265_012463</name>
</gene>
<sequence>MGAQSDKQFRNLLIRTNIALFQRQIREQSNWYNTPRVVIRKRSGKVFLSRQGNRKKHVQIELLTSDSDSDFEVIDV</sequence>
<evidence type="ECO:0000313" key="1">
    <source>
        <dbReference type="EMBL" id="KAI1854429.1"/>
    </source>
</evidence>
<dbReference type="AlphaFoldDB" id="A0A9P9WA64"/>
<dbReference type="OrthoDB" id="4710951at2759"/>
<protein>
    <submittedName>
        <fullName evidence="1">Uncharacterized protein</fullName>
    </submittedName>
</protein>